<evidence type="ECO:0000259" key="11">
    <source>
        <dbReference type="Pfam" id="PF04715"/>
    </source>
</evidence>
<dbReference type="RefSeq" id="WP_022636825.1">
    <property type="nucleotide sequence ID" value="NZ_ASJR01000010.1"/>
</dbReference>
<feature type="coiled-coil region" evidence="9">
    <location>
        <begin position="431"/>
        <end position="458"/>
    </location>
</feature>
<dbReference type="Proteomes" id="UP000017148">
    <property type="component" value="Unassembled WGS sequence"/>
</dbReference>
<dbReference type="EMBL" id="ASJR01000010">
    <property type="protein sequence ID" value="ERP31702.1"/>
    <property type="molecule type" value="Genomic_DNA"/>
</dbReference>
<dbReference type="InterPro" id="IPR019999">
    <property type="entry name" value="Anth_synth_I-like"/>
</dbReference>
<keyword evidence="9" id="KW-0175">Coiled coil</keyword>
<feature type="domain" description="Anthranilate synthase component I N-terminal" evidence="11">
    <location>
        <begin position="15"/>
        <end position="151"/>
    </location>
</feature>
<evidence type="ECO:0000256" key="1">
    <source>
        <dbReference type="ARBA" id="ARBA00001946"/>
    </source>
</evidence>
<evidence type="ECO:0000313" key="13">
    <source>
        <dbReference type="Proteomes" id="UP000017148"/>
    </source>
</evidence>
<evidence type="ECO:0000256" key="5">
    <source>
        <dbReference type="ARBA" id="ARBA00022842"/>
    </source>
</evidence>
<evidence type="ECO:0000259" key="10">
    <source>
        <dbReference type="Pfam" id="PF00425"/>
    </source>
</evidence>
<sequence length="459" mass="52064">MRIACKTKRFLGDRINIINCTAALRERFSRVFLLESSDYHARENSTTLICFDVLGEFSLEDGVASVTFNGKKEQWSVQNDISEKIHDFMNCFHISGAEEQCNGIFGYCGFDSVSYFDTHILQGDSRDQIPEMHYTFFRYILSINPFDNECILVENCPEAEASRIDEISEYLHGASVYSGQFSRRGQEYSTMTDTEFMDLVTKGKEHCQRGDVFQIVLSRRFSQPFTGDDFQVYRALRSVNPSPYLFYFDFGDFRIMGSSPEAEVLVKDQEAELHPIAGTYRRSGDDEYDKQRALELSADPKESSEHVMLVDLARNDMSRHCKNVTVRRFKEIQYFSHVIHLVSRVCGTLNTPHSAVSVLGDTFPAGTLSGAPKYRAVELIDQYEPHRRGYYGGALGYISFSGDVNHAITIRSFLSSKNVLEYQAGAGVVISSREEGELDEVNNKLAALKRAIMIAEELP</sequence>
<accession>U7D9D4</accession>
<dbReference type="GO" id="GO:0000162">
    <property type="term" value="P:L-tryptophan biosynthetic process"/>
    <property type="evidence" value="ECO:0007669"/>
    <property type="project" value="TreeGrafter"/>
</dbReference>
<dbReference type="OrthoDB" id="9803598at2"/>
<dbReference type="Pfam" id="PF04715">
    <property type="entry name" value="Anth_synt_I_N"/>
    <property type="match status" value="1"/>
</dbReference>
<keyword evidence="5" id="KW-0460">Magnesium</keyword>
<evidence type="ECO:0000313" key="12">
    <source>
        <dbReference type="EMBL" id="ERP31702.1"/>
    </source>
</evidence>
<dbReference type="PANTHER" id="PTHR11236">
    <property type="entry name" value="AMINOBENZOATE/ANTHRANILATE SYNTHASE"/>
    <property type="match status" value="1"/>
</dbReference>
<dbReference type="PRINTS" id="PR00095">
    <property type="entry name" value="ANTSNTHASEI"/>
</dbReference>
<evidence type="ECO:0000256" key="3">
    <source>
        <dbReference type="ARBA" id="ARBA00020653"/>
    </source>
</evidence>
<feature type="domain" description="Chorismate-utilising enzyme C-terminal" evidence="10">
    <location>
        <begin position="194"/>
        <end position="444"/>
    </location>
</feature>
<dbReference type="eggNOG" id="COG0147">
    <property type="taxonomic scope" value="Bacteria"/>
</dbReference>
<evidence type="ECO:0000256" key="8">
    <source>
        <dbReference type="ARBA" id="ARBA00047683"/>
    </source>
</evidence>
<name>U7D9D4_9BACT</name>
<evidence type="ECO:0000256" key="9">
    <source>
        <dbReference type="SAM" id="Coils"/>
    </source>
</evidence>
<gene>
    <name evidence="12" type="ORF">CALK_1363</name>
</gene>
<reference evidence="12 13" key="1">
    <citation type="journal article" date="2013" name="Environ. Microbiol.">
        <title>Genome analysis of Chitinivibrio alkaliphilus gen. nov., sp. nov., a novel extremely haloalkaliphilic anaerobic chitinolytic bacterium from the candidate phylum Termite Group 3.</title>
        <authorList>
            <person name="Sorokin D.Y."/>
            <person name="Gumerov V.M."/>
            <person name="Rakitin A.L."/>
            <person name="Beletsky A.V."/>
            <person name="Damste J.S."/>
            <person name="Muyzer G."/>
            <person name="Mardanov A.V."/>
            <person name="Ravin N.V."/>
        </authorList>
    </citation>
    <scope>NUCLEOTIDE SEQUENCE [LARGE SCALE GENOMIC DNA]</scope>
    <source>
        <strain evidence="12 13">ACht1</strain>
    </source>
</reference>
<evidence type="ECO:0000256" key="6">
    <source>
        <dbReference type="ARBA" id="ARBA00023239"/>
    </source>
</evidence>
<dbReference type="InterPro" id="IPR006805">
    <property type="entry name" value="Anth_synth_I_N"/>
</dbReference>
<dbReference type="SUPFAM" id="SSF56322">
    <property type="entry name" value="ADC synthase"/>
    <property type="match status" value="1"/>
</dbReference>
<protein>
    <recommendedName>
        <fullName evidence="3">Anthranilate synthase component 1</fullName>
    </recommendedName>
</protein>
<evidence type="ECO:0000256" key="7">
    <source>
        <dbReference type="ARBA" id="ARBA00025634"/>
    </source>
</evidence>
<keyword evidence="6" id="KW-0456">Lyase</keyword>
<comment type="catalytic activity">
    <reaction evidence="8">
        <text>chorismate + L-glutamine = anthranilate + pyruvate + L-glutamate + H(+)</text>
        <dbReference type="Rhea" id="RHEA:21732"/>
        <dbReference type="ChEBI" id="CHEBI:15361"/>
        <dbReference type="ChEBI" id="CHEBI:15378"/>
        <dbReference type="ChEBI" id="CHEBI:16567"/>
        <dbReference type="ChEBI" id="CHEBI:29748"/>
        <dbReference type="ChEBI" id="CHEBI:29985"/>
        <dbReference type="ChEBI" id="CHEBI:58359"/>
        <dbReference type="EC" id="4.1.3.27"/>
    </reaction>
</comment>
<comment type="function">
    <text evidence="7">Part of a heterotetrameric complex that catalyzes the two-step biosynthesis of anthranilate, an intermediate in the biosynthesis of L-tryptophan. In the first step, the glutamine-binding beta subunit (TrpG) of anthranilate synthase (AS) provides the glutamine amidotransferase activity which generates ammonia as a substrate that, along with chorismate, is used in the second step, catalyzed by the large alpha subunit of AS (TrpE) to produce anthranilate. In the absence of TrpG, TrpE can synthesize anthranilate directly from chorismate and high concentrations of ammonia.</text>
</comment>
<evidence type="ECO:0000256" key="2">
    <source>
        <dbReference type="ARBA" id="ARBA00011575"/>
    </source>
</evidence>
<dbReference type="GO" id="GO:0004049">
    <property type="term" value="F:anthranilate synthase activity"/>
    <property type="evidence" value="ECO:0007669"/>
    <property type="project" value="UniProtKB-EC"/>
</dbReference>
<comment type="cofactor">
    <cofactor evidence="1">
        <name>Mg(2+)</name>
        <dbReference type="ChEBI" id="CHEBI:18420"/>
    </cofactor>
</comment>
<keyword evidence="13" id="KW-1185">Reference proteome</keyword>
<dbReference type="GO" id="GO:0046872">
    <property type="term" value="F:metal ion binding"/>
    <property type="evidence" value="ECO:0007669"/>
    <property type="project" value="UniProtKB-KW"/>
</dbReference>
<dbReference type="PATRIC" id="fig|1313304.3.peg.1297"/>
<dbReference type="PANTHER" id="PTHR11236:SF48">
    <property type="entry name" value="ISOCHORISMATE SYNTHASE MENF"/>
    <property type="match status" value="1"/>
</dbReference>
<comment type="caution">
    <text evidence="12">The sequence shown here is derived from an EMBL/GenBank/DDBJ whole genome shotgun (WGS) entry which is preliminary data.</text>
</comment>
<dbReference type="InterPro" id="IPR005801">
    <property type="entry name" value="ADC_synthase"/>
</dbReference>
<dbReference type="AlphaFoldDB" id="U7D9D4"/>
<proteinExistence type="predicted"/>
<keyword evidence="4" id="KW-0479">Metal-binding</keyword>
<dbReference type="Gene3D" id="3.60.120.10">
    <property type="entry name" value="Anthranilate synthase"/>
    <property type="match status" value="1"/>
</dbReference>
<comment type="subunit">
    <text evidence="2">Heterotetramer consisting of two non-identical subunits: a beta subunit (TrpG) and a large alpha subunit (TrpE).</text>
</comment>
<evidence type="ECO:0000256" key="4">
    <source>
        <dbReference type="ARBA" id="ARBA00022723"/>
    </source>
</evidence>
<dbReference type="STRING" id="1313304.CALK_1363"/>
<dbReference type="InterPro" id="IPR015890">
    <property type="entry name" value="Chorismate_C"/>
</dbReference>
<dbReference type="Pfam" id="PF00425">
    <property type="entry name" value="Chorismate_bind"/>
    <property type="match status" value="1"/>
</dbReference>
<organism evidence="12 13">
    <name type="scientific">Chitinivibrio alkaliphilus ACht1</name>
    <dbReference type="NCBI Taxonomy" id="1313304"/>
    <lineage>
        <taxon>Bacteria</taxon>
        <taxon>Pseudomonadati</taxon>
        <taxon>Fibrobacterota</taxon>
        <taxon>Chitinivibrionia</taxon>
        <taxon>Chitinivibrionales</taxon>
        <taxon>Chitinivibrionaceae</taxon>
        <taxon>Chitinivibrio</taxon>
    </lineage>
</organism>